<evidence type="ECO:0000256" key="1">
    <source>
        <dbReference type="ARBA" id="ARBA00022669"/>
    </source>
</evidence>
<evidence type="ECO:0000256" key="2">
    <source>
        <dbReference type="ARBA" id="ARBA00022729"/>
    </source>
</evidence>
<evidence type="ECO:0000313" key="7">
    <source>
        <dbReference type="Proteomes" id="UP000184330"/>
    </source>
</evidence>
<dbReference type="InterPro" id="IPR052210">
    <property type="entry name" value="LysM1-like"/>
</dbReference>
<protein>
    <recommendedName>
        <fullName evidence="5">LysM domain-containing protein</fullName>
    </recommendedName>
</protein>
<evidence type="ECO:0000256" key="3">
    <source>
        <dbReference type="ARBA" id="ARBA00023026"/>
    </source>
</evidence>
<evidence type="ECO:0000313" key="6">
    <source>
        <dbReference type="EMBL" id="CZR67061.1"/>
    </source>
</evidence>
<dbReference type="STRING" id="576137.A0A1L7XPT6"/>
<dbReference type="GO" id="GO:0008061">
    <property type="term" value="F:chitin binding"/>
    <property type="evidence" value="ECO:0007669"/>
    <property type="project" value="UniProtKB-KW"/>
</dbReference>
<evidence type="ECO:0000256" key="4">
    <source>
        <dbReference type="SAM" id="SignalP"/>
    </source>
</evidence>
<dbReference type="EMBL" id="FJOG01000041">
    <property type="protein sequence ID" value="CZR67061.1"/>
    <property type="molecule type" value="Genomic_DNA"/>
</dbReference>
<feature type="domain" description="LysM" evidence="5">
    <location>
        <begin position="329"/>
        <end position="375"/>
    </location>
</feature>
<dbReference type="InterPro" id="IPR036779">
    <property type="entry name" value="LysM_dom_sf"/>
</dbReference>
<gene>
    <name evidence="6" type="ORF">PAC_16960</name>
</gene>
<dbReference type="OrthoDB" id="5985073at2759"/>
<dbReference type="AlphaFoldDB" id="A0A1L7XPT6"/>
<accession>A0A1L7XPT6</accession>
<dbReference type="Proteomes" id="UP000184330">
    <property type="component" value="Unassembled WGS sequence"/>
</dbReference>
<dbReference type="PANTHER" id="PTHR34997">
    <property type="entry name" value="AM15"/>
    <property type="match status" value="1"/>
</dbReference>
<evidence type="ECO:0000259" key="5">
    <source>
        <dbReference type="PROSITE" id="PS51782"/>
    </source>
</evidence>
<name>A0A1L7XPT6_9HELO</name>
<keyword evidence="1" id="KW-0147">Chitin-binding</keyword>
<dbReference type="Gene3D" id="3.10.350.10">
    <property type="entry name" value="LysM domain"/>
    <property type="match status" value="2"/>
</dbReference>
<dbReference type="InterPro" id="IPR018392">
    <property type="entry name" value="LysM"/>
</dbReference>
<sequence length="585" mass="62075">MKTPFLTAIIGILLSGSSAQFNLYPPVDPNLLARAYNVTPACISALNETLPDCDPTLFQMTINFDNYWWEDDNLTDLCLGNCTYEAQQWDSDVTQACADQWITAYGRLIPADSISGRYVDSMSTACLGSTEDERWCLSSSQNWTGSDVIYPDCTKTPTDPSCSGNASMIDPENERMANLYSNDVLCDNCFVRLLYARVTSPYLADSDHSDYLVDQLQDIGDICNTTIPNITIRALPSYVTAPPVTSINFGSTTTTISPPVTTTCSGQILNSSKKRFLQLQGRDIQGEEATSTCDRLSTTHGISTGTLQYVSNSDNCTITSSTCFPSACKLQQVPTGVTCDSLAASLNATTVQLLTWNKNILGLCDSLFAGQYICVTAPGLNSTYTLAAPPLGTDADAGNQQRGGPGGVVTPCPTYTNSPTAALGPTQTGIIAACNAYAMADNGIGCVDFAALNCIKTAQLFAWNGVLGPNGENCGSSFWAKEYYCIATAPSPTSTTAPAVVTTTTSTSTGVVAPGPTQTGIVGNCNKFAAAPDGMGCWDFATLNGITQAQLYTWNTVLGKDGANCGTAFWSKEYYCVGVSGSKVR</sequence>
<keyword evidence="2 4" id="KW-0732">Signal</keyword>
<feature type="signal peptide" evidence="4">
    <location>
        <begin position="1"/>
        <end position="19"/>
    </location>
</feature>
<organism evidence="6 7">
    <name type="scientific">Phialocephala subalpina</name>
    <dbReference type="NCBI Taxonomy" id="576137"/>
    <lineage>
        <taxon>Eukaryota</taxon>
        <taxon>Fungi</taxon>
        <taxon>Dikarya</taxon>
        <taxon>Ascomycota</taxon>
        <taxon>Pezizomycotina</taxon>
        <taxon>Leotiomycetes</taxon>
        <taxon>Helotiales</taxon>
        <taxon>Mollisiaceae</taxon>
        <taxon>Phialocephala</taxon>
        <taxon>Phialocephala fortinii species complex</taxon>
    </lineage>
</organism>
<proteinExistence type="predicted"/>
<reference evidence="6 7" key="1">
    <citation type="submission" date="2016-03" db="EMBL/GenBank/DDBJ databases">
        <authorList>
            <person name="Ploux O."/>
        </authorList>
    </citation>
    <scope>NUCLEOTIDE SEQUENCE [LARGE SCALE GENOMIC DNA]</scope>
    <source>
        <strain evidence="6 7">UAMH 11012</strain>
    </source>
</reference>
<keyword evidence="3" id="KW-0843">Virulence</keyword>
<feature type="chain" id="PRO_5012566725" description="LysM domain-containing protein" evidence="4">
    <location>
        <begin position="20"/>
        <end position="585"/>
    </location>
</feature>
<keyword evidence="7" id="KW-1185">Reference proteome</keyword>
<dbReference type="PROSITE" id="PS51782">
    <property type="entry name" value="LYSM"/>
    <property type="match status" value="1"/>
</dbReference>
<dbReference type="PANTHER" id="PTHR34997:SF2">
    <property type="entry name" value="LYSM DOMAIN-CONTAINING PROTEIN-RELATED"/>
    <property type="match status" value="1"/>
</dbReference>